<dbReference type="Proteomes" id="UP000237631">
    <property type="component" value="Unassembled WGS sequence"/>
</dbReference>
<proteinExistence type="predicted"/>
<dbReference type="OrthoDB" id="10319277at2759"/>
<evidence type="ECO:0000313" key="3">
    <source>
        <dbReference type="Proteomes" id="UP000237631"/>
    </source>
</evidence>
<gene>
    <name evidence="2" type="ORF">CBER1_00225</name>
</gene>
<evidence type="ECO:0000313" key="2">
    <source>
        <dbReference type="EMBL" id="PPJ57625.1"/>
    </source>
</evidence>
<dbReference type="AlphaFoldDB" id="A0A2S6CD13"/>
<feature type="compositionally biased region" description="Acidic residues" evidence="1">
    <location>
        <begin position="39"/>
        <end position="52"/>
    </location>
</feature>
<name>A0A2S6CD13_9PEZI</name>
<keyword evidence="3" id="KW-1185">Reference proteome</keyword>
<protein>
    <submittedName>
        <fullName evidence="2">Uncharacterized protein</fullName>
    </submittedName>
</protein>
<evidence type="ECO:0000256" key="1">
    <source>
        <dbReference type="SAM" id="MobiDB-lite"/>
    </source>
</evidence>
<feature type="region of interest" description="Disordered" evidence="1">
    <location>
        <begin position="1"/>
        <end position="69"/>
    </location>
</feature>
<reference evidence="3" key="1">
    <citation type="journal article" date="2017" name="bioRxiv">
        <title>Conservation of a gene cluster reveals novel cercosporin biosynthetic mechanisms and extends production to the genus Colletotrichum.</title>
        <authorList>
            <person name="de Jonge R."/>
            <person name="Ebert M.K."/>
            <person name="Huitt-Roehl C.R."/>
            <person name="Pal P."/>
            <person name="Suttle J.C."/>
            <person name="Spanner R.E."/>
            <person name="Neubauer J.D."/>
            <person name="Jurick W.M.II."/>
            <person name="Stott K.A."/>
            <person name="Secor G.A."/>
            <person name="Thomma B.P.H.J."/>
            <person name="Van de Peer Y."/>
            <person name="Townsend C.A."/>
            <person name="Bolton M.D."/>
        </authorList>
    </citation>
    <scope>NUCLEOTIDE SEQUENCE [LARGE SCALE GENOMIC DNA]</scope>
    <source>
        <strain evidence="3">CBS538.71</strain>
    </source>
</reference>
<sequence>MASEAHTPDNTMQWFSELAPESPTTITSTRVTKTPAETTTEEIDAIPTEEIDATPTELPRRQPPPLPPRSLQHLVQKCPLRVYLKIQKFVFASTETSRPKATELMPGHYEFPNFLQISRSTRRYFASTYYPTRAFIGSYENTKLFLQALTPEHRSLVRNLYVYIKPAPTPPNLRLQAKFKPKHRGSISSTTMKFGCPIPFKTDKVKLSPGVLCLGGREQIGFKADDWKEAEKERLKVHRELEVMVEKDRCVVRVQTYEQQLCAFIVGAEAVC</sequence>
<dbReference type="EMBL" id="PNEN01000488">
    <property type="protein sequence ID" value="PPJ57625.1"/>
    <property type="molecule type" value="Genomic_DNA"/>
</dbReference>
<accession>A0A2S6CD13</accession>
<comment type="caution">
    <text evidence="2">The sequence shown here is derived from an EMBL/GenBank/DDBJ whole genome shotgun (WGS) entry which is preliminary data.</text>
</comment>
<organism evidence="2 3">
    <name type="scientific">Cercospora berteroae</name>
    <dbReference type="NCBI Taxonomy" id="357750"/>
    <lineage>
        <taxon>Eukaryota</taxon>
        <taxon>Fungi</taxon>
        <taxon>Dikarya</taxon>
        <taxon>Ascomycota</taxon>
        <taxon>Pezizomycotina</taxon>
        <taxon>Dothideomycetes</taxon>
        <taxon>Dothideomycetidae</taxon>
        <taxon>Mycosphaerellales</taxon>
        <taxon>Mycosphaerellaceae</taxon>
        <taxon>Cercospora</taxon>
    </lineage>
</organism>
<feature type="compositionally biased region" description="Polar residues" evidence="1">
    <location>
        <begin position="22"/>
        <end position="38"/>
    </location>
</feature>